<protein>
    <submittedName>
        <fullName evidence="1">Uncharacterized protein</fullName>
    </submittedName>
</protein>
<proteinExistence type="predicted"/>
<evidence type="ECO:0000313" key="2">
    <source>
        <dbReference type="Proteomes" id="UP000490535"/>
    </source>
</evidence>
<gene>
    <name evidence="1" type="ORF">GAK29_04388</name>
</gene>
<dbReference type="AlphaFoldDB" id="A0A833PBA9"/>
<reference evidence="2" key="1">
    <citation type="journal article" date="2020" name="MBio">
        <title>Horizontal gene transfer to a defensive symbiont with a reduced genome amongst a multipartite beetle microbiome.</title>
        <authorList>
            <person name="Waterworth S.C."/>
            <person name="Florez L.V."/>
            <person name="Rees E.R."/>
            <person name="Hertweck C."/>
            <person name="Kaltenpoth M."/>
            <person name="Kwan J.C."/>
        </authorList>
    </citation>
    <scope>NUCLEOTIDE SEQUENCE [LARGE SCALE GENOMIC DNA]</scope>
</reference>
<accession>A0A833PBA9</accession>
<name>A0A833PBA9_ACIBZ</name>
<comment type="caution">
    <text evidence="1">The sequence shown here is derived from an EMBL/GenBank/DDBJ whole genome shotgun (WGS) entry which is preliminary data.</text>
</comment>
<evidence type="ECO:0000313" key="1">
    <source>
        <dbReference type="EMBL" id="KAF1017914.1"/>
    </source>
</evidence>
<sequence>MLGMQEYIDKCPKFFRSVLKDFSTVIINLLNSFFLNRCSTKLCLYDKKIYDIDFGLQDRKTSVFIFDLWIAGANSLQMISSFYRLFKKQVSLYILAIVLFSSQVSKTYFNFI</sequence>
<dbReference type="EMBL" id="WNDP01000193">
    <property type="protein sequence ID" value="KAF1017914.1"/>
    <property type="molecule type" value="Genomic_DNA"/>
</dbReference>
<organism evidence="1 2">
    <name type="scientific">Acinetobacter bereziniae</name>
    <name type="common">Acinetobacter genomosp. 10</name>
    <dbReference type="NCBI Taxonomy" id="106648"/>
    <lineage>
        <taxon>Bacteria</taxon>
        <taxon>Pseudomonadati</taxon>
        <taxon>Pseudomonadota</taxon>
        <taxon>Gammaproteobacteria</taxon>
        <taxon>Moraxellales</taxon>
        <taxon>Moraxellaceae</taxon>
        <taxon>Acinetobacter</taxon>
    </lineage>
</organism>
<dbReference type="Proteomes" id="UP000490535">
    <property type="component" value="Unassembled WGS sequence"/>
</dbReference>